<feature type="compositionally biased region" description="Polar residues" evidence="2">
    <location>
        <begin position="1565"/>
        <end position="1583"/>
    </location>
</feature>
<feature type="domain" description="Reverse transcriptase" evidence="3">
    <location>
        <begin position="544"/>
        <end position="639"/>
    </location>
</feature>
<feature type="coiled-coil region" evidence="1">
    <location>
        <begin position="1446"/>
        <end position="1533"/>
    </location>
</feature>
<name>A0A075A1K1_OPIVI</name>
<dbReference type="STRING" id="6198.A0A075A1K1"/>
<keyword evidence="5" id="KW-1185">Reference proteome</keyword>
<dbReference type="InterPro" id="IPR000477">
    <property type="entry name" value="RT_dom"/>
</dbReference>
<dbReference type="Proteomes" id="UP000054324">
    <property type="component" value="Unassembled WGS sequence"/>
</dbReference>
<feature type="region of interest" description="Disordered" evidence="2">
    <location>
        <begin position="993"/>
        <end position="1018"/>
    </location>
</feature>
<accession>A0A075A1K1</accession>
<evidence type="ECO:0000256" key="2">
    <source>
        <dbReference type="SAM" id="MobiDB-lite"/>
    </source>
</evidence>
<feature type="coiled-coil region" evidence="1">
    <location>
        <begin position="1266"/>
        <end position="1410"/>
    </location>
</feature>
<evidence type="ECO:0000313" key="4">
    <source>
        <dbReference type="EMBL" id="KER21269.1"/>
    </source>
</evidence>
<dbReference type="OrthoDB" id="6264405at2759"/>
<feature type="compositionally biased region" description="Basic residues" evidence="2">
    <location>
        <begin position="1008"/>
        <end position="1018"/>
    </location>
</feature>
<keyword evidence="1" id="KW-0175">Coiled coil</keyword>
<feature type="region of interest" description="Disordered" evidence="2">
    <location>
        <begin position="1662"/>
        <end position="1687"/>
    </location>
</feature>
<feature type="region of interest" description="Disordered" evidence="2">
    <location>
        <begin position="1535"/>
        <end position="1593"/>
    </location>
</feature>
<feature type="compositionally biased region" description="Basic and acidic residues" evidence="2">
    <location>
        <begin position="1536"/>
        <end position="1546"/>
    </location>
</feature>
<proteinExistence type="predicted"/>
<dbReference type="PANTHER" id="PTHR19446">
    <property type="entry name" value="REVERSE TRANSCRIPTASES"/>
    <property type="match status" value="1"/>
</dbReference>
<dbReference type="CTD" id="20324539"/>
<dbReference type="GeneID" id="20324539"/>
<evidence type="ECO:0000313" key="5">
    <source>
        <dbReference type="Proteomes" id="UP000054324"/>
    </source>
</evidence>
<dbReference type="EMBL" id="KL596980">
    <property type="protein sequence ID" value="KER21269.1"/>
    <property type="molecule type" value="Genomic_DNA"/>
</dbReference>
<reference evidence="4 5" key="1">
    <citation type="submission" date="2013-11" db="EMBL/GenBank/DDBJ databases">
        <title>Opisthorchis viverrini - life in the bile duct.</title>
        <authorList>
            <person name="Young N.D."/>
            <person name="Nagarajan N."/>
            <person name="Lin S.J."/>
            <person name="Korhonen P.K."/>
            <person name="Jex A.R."/>
            <person name="Hall R.S."/>
            <person name="Safavi-Hemami H."/>
            <person name="Kaewkong W."/>
            <person name="Bertrand D."/>
            <person name="Gao S."/>
            <person name="Seet Q."/>
            <person name="Wongkham S."/>
            <person name="Teh B.T."/>
            <person name="Wongkham C."/>
            <person name="Intapan P.M."/>
            <person name="Maleewong W."/>
            <person name="Yang X."/>
            <person name="Hu M."/>
            <person name="Wang Z."/>
            <person name="Hofmann A."/>
            <person name="Sternberg P.W."/>
            <person name="Tan P."/>
            <person name="Wang J."/>
            <person name="Gasser R.B."/>
        </authorList>
    </citation>
    <scope>NUCLEOTIDE SEQUENCE [LARGE SCALE GENOMIC DNA]</scope>
</reference>
<feature type="compositionally biased region" description="Basic residues" evidence="2">
    <location>
        <begin position="1554"/>
        <end position="1564"/>
    </location>
</feature>
<organism evidence="4 5">
    <name type="scientific">Opisthorchis viverrini</name>
    <name type="common">Southeast Asian liver fluke</name>
    <dbReference type="NCBI Taxonomy" id="6198"/>
    <lineage>
        <taxon>Eukaryota</taxon>
        <taxon>Metazoa</taxon>
        <taxon>Spiralia</taxon>
        <taxon>Lophotrochozoa</taxon>
        <taxon>Platyhelminthes</taxon>
        <taxon>Trematoda</taxon>
        <taxon>Digenea</taxon>
        <taxon>Opisthorchiida</taxon>
        <taxon>Opisthorchiata</taxon>
        <taxon>Opisthorchiidae</taxon>
        <taxon>Opisthorchis</taxon>
    </lineage>
</organism>
<gene>
    <name evidence="4" type="ORF">T265_10371</name>
</gene>
<feature type="region of interest" description="Disordered" evidence="2">
    <location>
        <begin position="840"/>
        <end position="941"/>
    </location>
</feature>
<dbReference type="RefSeq" id="XP_009174990.1">
    <property type="nucleotide sequence ID" value="XM_009176726.1"/>
</dbReference>
<dbReference type="KEGG" id="ovi:T265_10371"/>
<feature type="compositionally biased region" description="Basic residues" evidence="2">
    <location>
        <begin position="850"/>
        <end position="865"/>
    </location>
</feature>
<protein>
    <recommendedName>
        <fullName evidence="3">Reverse transcriptase domain-containing protein</fullName>
    </recommendedName>
</protein>
<feature type="coiled-coil region" evidence="1">
    <location>
        <begin position="1075"/>
        <end position="1204"/>
    </location>
</feature>
<feature type="compositionally biased region" description="Polar residues" evidence="2">
    <location>
        <begin position="993"/>
        <end position="1006"/>
    </location>
</feature>
<sequence length="1744" mass="195455">MWLSEKGPPRSSVDWHTEHVTKPAQPTECDRFIYHPGRAMSSVYSISVSECSGSILTPQALETDSESSITISLMKLNRKGRRGQPCLTPLAVVNSEESFLQTFPRSRYSSPLKRTGYRPLGPGDFLRSSTDISGFISPNGRLNFAFHSPIYTSSRGCVAGGQLKFSSEWPVDVFGVRGTRVRRCGRRLLPCSHCGTGIKLCAPEGTTVLNRGSPLVADGHVTQLDPRLICTWWPPGCALRTFILKVLGLYLGTLPGADDLICSAADGWPNPRTQGVRYYCFTPDAAARNRCLLSSTEPFDFKSISTVLNNAQAVRNQLLECLPDGTVLDINDHWEKISKAPFKTGMSVCGTTQPSPYKHWISDRTVSLLETRRHIPPGRHHNSTRRIVRHQVKLSVRADRAAWWTRRAQEMEDAKNAGNVRKLFHSIRSIGPREPLVSEIIRDKNGSLICNKAERLDRWTQYFEQQFSWPPATPNPESSSSARRWTPTSVSEVSECISPLKRHRVADEFPSALFKDGGVLLSQCLSSLFGRMRPSQGTRSECINHRGINLTPVVTRLLASLILRRLTAAREALTHENHAGFRPGRGCVDHIFTLRRVLKQRHMYRRPTTLVFLDFKSAFDSVDRSVPSTTTARQKTKQKHCEIDCPPLYHLLACTSYLQSAKLCFRMCSLRTYPLKFKDNHSRLWKIMHTSLGSIVWRLGRAVFKSAREVSITAFMNMDILFALGKYLTTFTLIVEDSMNLSPDRLVIRLLVERGLTALGLTALFWRSLHVCTSWNEVPASVAYGIIASLKPDHHVENILMELELDNILVGTCITLVVCMISGILFYMFKHAAIISSSPPPAVIQETSPARKKTKNKAKKYKRKLGSPDALGFPLEQDADRTQTSDETVDEDEQPSLSNSNHHLSKMELSSRSSSDENTDLEQTTETAPAHPHARVTPNIADGDLCSIRSFEVKESSLPESEACSVAPHMPEMQSLAPTEQTELVKVSELAVNSSLAHNSPQPSVTKSSKRSKRRGAKRMVGLVNAADTSGNSSTPLLLPDVEHIVDPVEEISSPSSVSVKVAERSPSRKRKVLEKESNEELNKLMGQLRTTERKLTEISSKAALLSDQNEQLRQKEEENRLGLHVLQQQYTELLRANKVVEHEKNMKENTVKHLESEKKTLLVRLEMATAEVNRLKAESEAEANKLREQLNETQSKLAAVASAKPAVPNPELVRTQELAQLMSNENRLLKSSLDMRKAELTQLRQSHLRQQQELQAFQVENLKLRESQDTAIEELQAKFQQERAEANSRIASYEAQLQRQSHEFELEKQELSRTLAEVKGELASRMDREKRLSEIISSLEYQFAELNAEKQRLLEKVKSVKAANESSNSELLIQVANLSNELTRTTSELHKTQQRADAATAELEHLKAGSVQPHLLEARATAATQTVSGDCRLKNTQDTESHKLVEELRAELVTTMRELKSTKNDLAASMTLQEATQLELEHYKSTLMHTEELLAKLQVMVEESESRWRKLLSDSESERDRLRKQLALALSKTAHMAERLERTEQKLGVQRRQSGRPQKRASKNSRTPTSPWSESPTLQISINEDGCVTPEPPKNSKTIDMCNICPNAPEQDSSPECKEVEGSWLELTHPPNNTLPPSPRDPRLCPDSLFRVHARSVSGAHWSSEVKPIKTSQLGGPDGESNDEDDFDAVLVDDTDLHVPDDIWENTTSTTISGNFGSDQATTLETQTTHPNILQALLPENQT</sequence>
<evidence type="ECO:0000256" key="1">
    <source>
        <dbReference type="SAM" id="Coils"/>
    </source>
</evidence>
<evidence type="ECO:0000259" key="3">
    <source>
        <dbReference type="Pfam" id="PF00078"/>
    </source>
</evidence>
<dbReference type="Pfam" id="PF00078">
    <property type="entry name" value="RVT_1"/>
    <property type="match status" value="1"/>
</dbReference>